<evidence type="ECO:0000313" key="10">
    <source>
        <dbReference type="Proteomes" id="UP000244925"/>
    </source>
</evidence>
<comment type="subcellular location">
    <subcellularLocation>
        <location evidence="1">Cell membrane</location>
        <topology evidence="1">Multi-pass membrane protein</topology>
    </subcellularLocation>
</comment>
<evidence type="ECO:0000256" key="8">
    <source>
        <dbReference type="SAM" id="Phobius"/>
    </source>
</evidence>
<keyword evidence="3" id="KW-0813">Transport</keyword>
<name>A0A2V1J094_9BACT</name>
<dbReference type="InterPro" id="IPR004776">
    <property type="entry name" value="Mem_transp_PIN-like"/>
</dbReference>
<evidence type="ECO:0000256" key="1">
    <source>
        <dbReference type="ARBA" id="ARBA00004651"/>
    </source>
</evidence>
<dbReference type="PANTHER" id="PTHR36838:SF1">
    <property type="entry name" value="SLR1864 PROTEIN"/>
    <property type="match status" value="1"/>
</dbReference>
<feature type="transmembrane region" description="Helical" evidence="8">
    <location>
        <begin position="236"/>
        <end position="260"/>
    </location>
</feature>
<evidence type="ECO:0000256" key="3">
    <source>
        <dbReference type="ARBA" id="ARBA00022448"/>
    </source>
</evidence>
<comment type="caution">
    <text evidence="9">The sequence shown here is derived from an EMBL/GenBank/DDBJ whole genome shotgun (WGS) entry which is preliminary data.</text>
</comment>
<dbReference type="EMBL" id="PUBV01000004">
    <property type="protein sequence ID" value="PWB08817.1"/>
    <property type="molecule type" value="Genomic_DNA"/>
</dbReference>
<proteinExistence type="inferred from homology"/>
<comment type="similarity">
    <text evidence="2">Belongs to the auxin efflux carrier (TC 2.A.69) family.</text>
</comment>
<protein>
    <submittedName>
        <fullName evidence="9">Permease</fullName>
    </submittedName>
</protein>
<organism evidence="9 10">
    <name type="scientific">Paramuribaculum intestinale</name>
    <dbReference type="NCBI Taxonomy" id="2094151"/>
    <lineage>
        <taxon>Bacteria</taxon>
        <taxon>Pseudomonadati</taxon>
        <taxon>Bacteroidota</taxon>
        <taxon>Bacteroidia</taxon>
        <taxon>Bacteroidales</taxon>
        <taxon>Muribaculaceae</taxon>
        <taxon>Paramuribaculum</taxon>
    </lineage>
</organism>
<feature type="transmembrane region" description="Helical" evidence="8">
    <location>
        <begin position="267"/>
        <end position="286"/>
    </location>
</feature>
<dbReference type="PANTHER" id="PTHR36838">
    <property type="entry name" value="AUXIN EFFLUX CARRIER FAMILY PROTEIN"/>
    <property type="match status" value="1"/>
</dbReference>
<evidence type="ECO:0000256" key="7">
    <source>
        <dbReference type="ARBA" id="ARBA00023136"/>
    </source>
</evidence>
<keyword evidence="10" id="KW-1185">Reference proteome</keyword>
<evidence type="ECO:0000256" key="2">
    <source>
        <dbReference type="ARBA" id="ARBA00010145"/>
    </source>
</evidence>
<feature type="transmembrane region" description="Helical" evidence="8">
    <location>
        <begin position="35"/>
        <end position="53"/>
    </location>
</feature>
<dbReference type="AlphaFoldDB" id="A0A2V1J094"/>
<dbReference type="RefSeq" id="WP_107035205.1">
    <property type="nucleotide sequence ID" value="NZ_CAOLHR010000017.1"/>
</dbReference>
<dbReference type="Pfam" id="PF03547">
    <property type="entry name" value="Mem_trans"/>
    <property type="match status" value="1"/>
</dbReference>
<feature type="transmembrane region" description="Helical" evidence="8">
    <location>
        <begin position="174"/>
        <end position="200"/>
    </location>
</feature>
<keyword evidence="5 8" id="KW-0812">Transmembrane</keyword>
<keyword evidence="6 8" id="KW-1133">Transmembrane helix</keyword>
<evidence type="ECO:0000256" key="4">
    <source>
        <dbReference type="ARBA" id="ARBA00022475"/>
    </source>
</evidence>
<accession>A0A2V1J094</accession>
<dbReference type="Proteomes" id="UP000244925">
    <property type="component" value="Unassembled WGS sequence"/>
</dbReference>
<feature type="transmembrane region" description="Helical" evidence="8">
    <location>
        <begin position="6"/>
        <end position="23"/>
    </location>
</feature>
<evidence type="ECO:0000256" key="6">
    <source>
        <dbReference type="ARBA" id="ARBA00022989"/>
    </source>
</evidence>
<dbReference type="InterPro" id="IPR038770">
    <property type="entry name" value="Na+/solute_symporter_sf"/>
</dbReference>
<dbReference type="Gene3D" id="1.20.1530.20">
    <property type="match status" value="1"/>
</dbReference>
<feature type="transmembrane region" description="Helical" evidence="8">
    <location>
        <begin position="98"/>
        <end position="120"/>
    </location>
</feature>
<sequence>MLHIILYAIIPILVVMAAGYISGKKGVFSAKDGKAFNKVVLDFALPAALFVSIVDADRKMLVSDLKLSIISLVVIMFVFMLVYWIYKYCFRKDGVTQADAAVMALINGSPTIGFLGFAVLEPIFGTNAYVALVVAIVGIVVNAVGIPVGLSLMNAGNDAELAKKGGTKPNPWKPVLHALAQPVAWAPILAVVWVIIGIPWPAWASPSFDLIKGANASMAVFAAGITLSSVKVTVNWQAILGVILKLIVMPAMLLIVGLIFKMSPDNLAMLVVAGALPPAFSGIIIADQNDTYVATGTSSLAISVVLFMAFCPLWIWITKLCVGNIPGVAI</sequence>
<feature type="transmembrane region" description="Helical" evidence="8">
    <location>
        <begin position="292"/>
        <end position="317"/>
    </location>
</feature>
<gene>
    <name evidence="9" type="ORF">C5O25_02735</name>
</gene>
<feature type="transmembrane region" description="Helical" evidence="8">
    <location>
        <begin position="126"/>
        <end position="153"/>
    </location>
</feature>
<evidence type="ECO:0000256" key="5">
    <source>
        <dbReference type="ARBA" id="ARBA00022692"/>
    </source>
</evidence>
<keyword evidence="7 8" id="KW-0472">Membrane</keyword>
<dbReference type="GeneID" id="93424501"/>
<evidence type="ECO:0000313" key="9">
    <source>
        <dbReference type="EMBL" id="PWB08817.1"/>
    </source>
</evidence>
<keyword evidence="4" id="KW-1003">Cell membrane</keyword>
<feature type="transmembrane region" description="Helical" evidence="8">
    <location>
        <begin position="65"/>
        <end position="86"/>
    </location>
</feature>
<reference evidence="10" key="1">
    <citation type="submission" date="2018-02" db="EMBL/GenBank/DDBJ databases">
        <authorList>
            <person name="Clavel T."/>
            <person name="Strowig T."/>
        </authorList>
    </citation>
    <scope>NUCLEOTIDE SEQUENCE [LARGE SCALE GENOMIC DNA]</scope>
    <source>
        <strain evidence="10">DSM 100764</strain>
    </source>
</reference>
<dbReference type="GO" id="GO:0055085">
    <property type="term" value="P:transmembrane transport"/>
    <property type="evidence" value="ECO:0007669"/>
    <property type="project" value="InterPro"/>
</dbReference>
<dbReference type="GO" id="GO:0005886">
    <property type="term" value="C:plasma membrane"/>
    <property type="evidence" value="ECO:0007669"/>
    <property type="project" value="UniProtKB-SubCell"/>
</dbReference>